<dbReference type="InterPro" id="IPR029016">
    <property type="entry name" value="GAF-like_dom_sf"/>
</dbReference>
<dbReference type="InterPro" id="IPR029787">
    <property type="entry name" value="Nucleotide_cyclase"/>
</dbReference>
<reference evidence="5 6" key="1">
    <citation type="submission" date="2014-09" db="EMBL/GenBank/DDBJ databases">
        <authorList>
            <person name="Grob C."/>
            <person name="Taubert M."/>
            <person name="Howat A.M."/>
            <person name="Burns O.J."/>
            <person name="Dixon J.L."/>
            <person name="Chen Y."/>
            <person name="Murrell J.C."/>
        </authorList>
    </citation>
    <scope>NUCLEOTIDE SEQUENCE [LARGE SCALE GENOMIC DNA]</scope>
    <source>
        <strain evidence="5">L4</strain>
    </source>
</reference>
<dbReference type="Gene3D" id="3.30.70.270">
    <property type="match status" value="1"/>
</dbReference>
<feature type="domain" description="GGDEF" evidence="4">
    <location>
        <begin position="219"/>
        <end position="355"/>
    </location>
</feature>
<dbReference type="InterPro" id="IPR007435">
    <property type="entry name" value="DUF484"/>
</dbReference>
<dbReference type="InterPro" id="IPR043128">
    <property type="entry name" value="Rev_trsase/Diguanyl_cyclase"/>
</dbReference>
<dbReference type="Gene3D" id="3.30.450.40">
    <property type="match status" value="1"/>
</dbReference>
<evidence type="ECO:0000256" key="3">
    <source>
        <dbReference type="ARBA" id="ARBA00034247"/>
    </source>
</evidence>
<evidence type="ECO:0000256" key="2">
    <source>
        <dbReference type="ARBA" id="ARBA00012528"/>
    </source>
</evidence>
<dbReference type="GO" id="GO:0043709">
    <property type="term" value="P:cell adhesion involved in single-species biofilm formation"/>
    <property type="evidence" value="ECO:0007669"/>
    <property type="project" value="TreeGrafter"/>
</dbReference>
<comment type="catalytic activity">
    <reaction evidence="3">
        <text>2 GTP = 3',3'-c-di-GMP + 2 diphosphate</text>
        <dbReference type="Rhea" id="RHEA:24898"/>
        <dbReference type="ChEBI" id="CHEBI:33019"/>
        <dbReference type="ChEBI" id="CHEBI:37565"/>
        <dbReference type="ChEBI" id="CHEBI:58805"/>
        <dbReference type="EC" id="2.7.7.65"/>
    </reaction>
</comment>
<dbReference type="AlphaFoldDB" id="A0A0A0BJL5"/>
<dbReference type="SMART" id="SM00267">
    <property type="entry name" value="GGDEF"/>
    <property type="match status" value="1"/>
</dbReference>
<dbReference type="RefSeq" id="WP_036312431.1">
    <property type="nucleotide sequence ID" value="NZ_JRQD01000002.1"/>
</dbReference>
<dbReference type="PANTHER" id="PTHR45138">
    <property type="entry name" value="REGULATORY COMPONENTS OF SENSORY TRANSDUCTION SYSTEM"/>
    <property type="match status" value="1"/>
</dbReference>
<dbReference type="GO" id="GO:0005886">
    <property type="term" value="C:plasma membrane"/>
    <property type="evidence" value="ECO:0007669"/>
    <property type="project" value="TreeGrafter"/>
</dbReference>
<dbReference type="PROSITE" id="PS50887">
    <property type="entry name" value="GGDEF"/>
    <property type="match status" value="1"/>
</dbReference>
<dbReference type="InterPro" id="IPR050469">
    <property type="entry name" value="Diguanylate_Cyclase"/>
</dbReference>
<comment type="cofactor">
    <cofactor evidence="1">
        <name>Mg(2+)</name>
        <dbReference type="ChEBI" id="CHEBI:18420"/>
    </cofactor>
</comment>
<dbReference type="Proteomes" id="UP000029999">
    <property type="component" value="Unassembled WGS sequence"/>
</dbReference>
<dbReference type="FunFam" id="3.30.70.270:FF:000001">
    <property type="entry name" value="Diguanylate cyclase domain protein"/>
    <property type="match status" value="1"/>
</dbReference>
<dbReference type="CDD" id="cd01949">
    <property type="entry name" value="GGDEF"/>
    <property type="match status" value="1"/>
</dbReference>
<dbReference type="InterPro" id="IPR000160">
    <property type="entry name" value="GGDEF_dom"/>
</dbReference>
<dbReference type="Pfam" id="PF00990">
    <property type="entry name" value="GGDEF"/>
    <property type="match status" value="1"/>
</dbReference>
<evidence type="ECO:0000259" key="4">
    <source>
        <dbReference type="PROSITE" id="PS50887"/>
    </source>
</evidence>
<dbReference type="PANTHER" id="PTHR45138:SF9">
    <property type="entry name" value="DIGUANYLATE CYCLASE DGCM-RELATED"/>
    <property type="match status" value="1"/>
</dbReference>
<protein>
    <recommendedName>
        <fullName evidence="2">diguanylate cyclase</fullName>
        <ecNumber evidence="2">2.7.7.65</ecNumber>
    </recommendedName>
</protein>
<organism evidence="5 6">
    <name type="scientific">Methylophaga thiooxydans</name>
    <dbReference type="NCBI Taxonomy" id="392484"/>
    <lineage>
        <taxon>Bacteria</taxon>
        <taxon>Pseudomonadati</taxon>
        <taxon>Pseudomonadota</taxon>
        <taxon>Gammaproteobacteria</taxon>
        <taxon>Thiotrichales</taxon>
        <taxon>Piscirickettsiaceae</taxon>
        <taxon>Methylophaga</taxon>
    </lineage>
</organism>
<proteinExistence type="predicted"/>
<name>A0A0A0BJL5_9GAMM</name>
<dbReference type="GO" id="GO:0052621">
    <property type="term" value="F:diguanylate cyclase activity"/>
    <property type="evidence" value="ECO:0007669"/>
    <property type="project" value="UniProtKB-EC"/>
</dbReference>
<dbReference type="SUPFAM" id="SSF55073">
    <property type="entry name" value="Nucleotide cyclase"/>
    <property type="match status" value="1"/>
</dbReference>
<evidence type="ECO:0000256" key="1">
    <source>
        <dbReference type="ARBA" id="ARBA00001946"/>
    </source>
</evidence>
<comment type="caution">
    <text evidence="5">The sequence shown here is derived from an EMBL/GenBank/DDBJ whole genome shotgun (WGS) entry which is preliminary data.</text>
</comment>
<dbReference type="EMBL" id="JRQD01000002">
    <property type="protein sequence ID" value="KGM07269.1"/>
    <property type="molecule type" value="Genomic_DNA"/>
</dbReference>
<evidence type="ECO:0000313" key="5">
    <source>
        <dbReference type="EMBL" id="KGM07269.1"/>
    </source>
</evidence>
<dbReference type="GO" id="GO:1902201">
    <property type="term" value="P:negative regulation of bacterial-type flagellum-dependent cell motility"/>
    <property type="evidence" value="ECO:0007669"/>
    <property type="project" value="TreeGrafter"/>
</dbReference>
<dbReference type="InterPro" id="IPR003018">
    <property type="entry name" value="GAF"/>
</dbReference>
<dbReference type="STRING" id="392484.LP43_0879"/>
<dbReference type="SMART" id="SM00065">
    <property type="entry name" value="GAF"/>
    <property type="match status" value="1"/>
</dbReference>
<dbReference type="EC" id="2.7.7.65" evidence="2"/>
<dbReference type="Pfam" id="PF04340">
    <property type="entry name" value="DUF484"/>
    <property type="match status" value="1"/>
</dbReference>
<accession>A0A0A0BJL5</accession>
<sequence>MQNTATLQARLDELLRIAKSNERKQDNFQQYELALLNSGSLHELFSIILDQHKERFQLTEVTLLLYDPEYELRRLVETKTGKHSWRNRLLFTETSQFISQYFSPQQKPRLVTFSAHQHTFLFPDHDQLGSVALLPLIRQNQLIGSLNLGSRNPSRFQSNIGTQFLSHLAAVVSACIENARLHEHIKLVGLRDPLTGINNRRFFDQRLQEEVSRAKRFHTPLSCLFIDLDHFKRVNDNYGHQAGDAVLKQVSELLNDRLRNTDVLARYGGEEFVILLSHTHSKDAAEIGEQIRERVDAAEFTIPSGKTIHVTLSIGLATMTKEGNIHDENALVAAADQAVYAAKLSGRNKLMQARDATD</sequence>
<dbReference type="NCBIfam" id="TIGR00254">
    <property type="entry name" value="GGDEF"/>
    <property type="match status" value="1"/>
</dbReference>
<evidence type="ECO:0000313" key="6">
    <source>
        <dbReference type="Proteomes" id="UP000029999"/>
    </source>
</evidence>
<gene>
    <name evidence="5" type="ORF">LP43_0879</name>
</gene>
<dbReference type="SUPFAM" id="SSF55781">
    <property type="entry name" value="GAF domain-like"/>
    <property type="match status" value="1"/>
</dbReference>